<dbReference type="PROSITE" id="PS50887">
    <property type="entry name" value="GGDEF"/>
    <property type="match status" value="1"/>
</dbReference>
<dbReference type="CDD" id="cd01948">
    <property type="entry name" value="EAL"/>
    <property type="match status" value="1"/>
</dbReference>
<keyword evidence="4" id="KW-1185">Reference proteome</keyword>
<protein>
    <submittedName>
        <fullName evidence="3">EAL domain, c-di-GMP-specific phosphodiesterase class I (Or its enzymatically inactive variant)</fullName>
    </submittedName>
</protein>
<reference evidence="4" key="1">
    <citation type="submission" date="2016-11" db="EMBL/GenBank/DDBJ databases">
        <authorList>
            <person name="Varghese N."/>
            <person name="Submissions S."/>
        </authorList>
    </citation>
    <scope>NUCLEOTIDE SEQUENCE [LARGE SCALE GENOMIC DNA]</scope>
    <source>
        <strain evidence="4">DSM 22363</strain>
    </source>
</reference>
<dbReference type="InterPro" id="IPR001633">
    <property type="entry name" value="EAL_dom"/>
</dbReference>
<dbReference type="GO" id="GO:0071111">
    <property type="term" value="F:cyclic-guanylate-specific phosphodiesterase activity"/>
    <property type="evidence" value="ECO:0007669"/>
    <property type="project" value="InterPro"/>
</dbReference>
<dbReference type="InterPro" id="IPR043128">
    <property type="entry name" value="Rev_trsase/Diguanyl_cyclase"/>
</dbReference>
<gene>
    <name evidence="3" type="ORF">SAMN02745824_2573</name>
</gene>
<feature type="domain" description="GGDEF" evidence="2">
    <location>
        <begin position="312"/>
        <end position="448"/>
    </location>
</feature>
<evidence type="ECO:0000259" key="2">
    <source>
        <dbReference type="PROSITE" id="PS50887"/>
    </source>
</evidence>
<dbReference type="InterPro" id="IPR029787">
    <property type="entry name" value="Nucleotide_cyclase"/>
</dbReference>
<feature type="domain" description="EAL" evidence="1">
    <location>
        <begin position="456"/>
        <end position="709"/>
    </location>
</feature>
<dbReference type="SUPFAM" id="SSF55073">
    <property type="entry name" value="Nucleotide cyclase"/>
    <property type="match status" value="1"/>
</dbReference>
<evidence type="ECO:0000259" key="1">
    <source>
        <dbReference type="PROSITE" id="PS50883"/>
    </source>
</evidence>
<evidence type="ECO:0000313" key="4">
    <source>
        <dbReference type="Proteomes" id="UP000185192"/>
    </source>
</evidence>
<dbReference type="EMBL" id="FSQW01000002">
    <property type="protein sequence ID" value="SIN99539.1"/>
    <property type="molecule type" value="Genomic_DNA"/>
</dbReference>
<accession>A0A1N6FW62</accession>
<dbReference type="Pfam" id="PF00990">
    <property type="entry name" value="GGDEF"/>
    <property type="match status" value="1"/>
</dbReference>
<dbReference type="Gene3D" id="3.30.70.270">
    <property type="match status" value="1"/>
</dbReference>
<dbReference type="PANTHER" id="PTHR33121:SF79">
    <property type="entry name" value="CYCLIC DI-GMP PHOSPHODIESTERASE PDED-RELATED"/>
    <property type="match status" value="1"/>
</dbReference>
<evidence type="ECO:0000313" key="3">
    <source>
        <dbReference type="EMBL" id="SIN99539.1"/>
    </source>
</evidence>
<dbReference type="PROSITE" id="PS50883">
    <property type="entry name" value="EAL"/>
    <property type="match status" value="1"/>
</dbReference>
<dbReference type="SMART" id="SM00267">
    <property type="entry name" value="GGDEF"/>
    <property type="match status" value="1"/>
</dbReference>
<dbReference type="SMART" id="SM00052">
    <property type="entry name" value="EAL"/>
    <property type="match status" value="1"/>
</dbReference>
<proteinExistence type="predicted"/>
<name>A0A1N6FW62_9SPHN</name>
<dbReference type="Proteomes" id="UP000185192">
    <property type="component" value="Unassembled WGS sequence"/>
</dbReference>
<dbReference type="InterPro" id="IPR000160">
    <property type="entry name" value="GGDEF_dom"/>
</dbReference>
<dbReference type="PANTHER" id="PTHR33121">
    <property type="entry name" value="CYCLIC DI-GMP PHOSPHODIESTERASE PDEF"/>
    <property type="match status" value="1"/>
</dbReference>
<dbReference type="InterPro" id="IPR035919">
    <property type="entry name" value="EAL_sf"/>
</dbReference>
<dbReference type="Gene3D" id="3.20.20.450">
    <property type="entry name" value="EAL domain"/>
    <property type="match status" value="1"/>
</dbReference>
<dbReference type="SUPFAM" id="SSF141868">
    <property type="entry name" value="EAL domain-like"/>
    <property type="match status" value="1"/>
</dbReference>
<dbReference type="STRING" id="1123272.SAMN02745824_2573"/>
<dbReference type="InterPro" id="IPR050706">
    <property type="entry name" value="Cyclic-di-GMP_PDE-like"/>
</dbReference>
<sequence length="709" mass="77286">MVEKDLAAMQKNRISALSARSGRTKRRNIPVTPAQSASIEQPAAKHLFLLSFHDRDPLAAELSGLGWRVSSARRGDELHSRIASSRALIAVIDVRDAEAEGQAAIAEVHAIDPRGSLAILALGDAVRQCDIAAKCYIAGATHFLDLGNDNADLAQALKFANRYAENMRGGRNATDQLQQLLARSDEAWSFRKSDLNDVMFSDQMRLGLGPDQISRYPVTGFYRNMTDKDRARVRGAMGRLRSGSAQAAIPHHWNGEKVIHHLHDAGDRLHGRIERLYSDPAAENWMERDLLSGLRNGAAARTWIRDGMEQGREIGFVAMGLKNFETINAAYGRSVGDEVMRRIGQRLIATTTEHSSESILVARMDGQNFVVALNLGEGVTDTPAFADGLLNKVFDPVSIDGRKIRLTARAGVASGQGPGDEASLVRRGILALAEAMASDSVMIKISASTDKDVLLEQQLEGELAHALERNEITISFQPQIRTDTGQLIGAEALARWNHPKFGFLGAGTLFAVADRAGLMELLSLHIHNRVLELAAQWPESLSFLRLSINVTAGDLASRRFVTNISDAIGKSGFSGDRLTLEITESELISDLDSAADRLKELRELGLRVAIDDFGTGYSSLAYLKNLPLDYLKIDSGLTGDISGSEKDQVVVRSIISMAHSLGLSVIAEGVETEEQLALLSEQGCEFYQGFLRSGPLVPEEFEIFALRSD</sequence>
<organism evidence="3 4">
    <name type="scientific">Parasphingorhabdus marina DSM 22363</name>
    <dbReference type="NCBI Taxonomy" id="1123272"/>
    <lineage>
        <taxon>Bacteria</taxon>
        <taxon>Pseudomonadati</taxon>
        <taxon>Pseudomonadota</taxon>
        <taxon>Alphaproteobacteria</taxon>
        <taxon>Sphingomonadales</taxon>
        <taxon>Sphingomonadaceae</taxon>
        <taxon>Parasphingorhabdus</taxon>
    </lineage>
</organism>
<dbReference type="AlphaFoldDB" id="A0A1N6FW62"/>
<dbReference type="Pfam" id="PF00563">
    <property type="entry name" value="EAL"/>
    <property type="match status" value="1"/>
</dbReference>